<dbReference type="EMBL" id="CP119906">
    <property type="protein sequence ID" value="WFD24621.1"/>
    <property type="molecule type" value="Genomic_DNA"/>
</dbReference>
<keyword evidence="17" id="KW-1185">Reference proteome</keyword>
<organism evidence="16 17">
    <name type="scientific">Malassezia equina</name>
    <dbReference type="NCBI Taxonomy" id="1381935"/>
    <lineage>
        <taxon>Eukaryota</taxon>
        <taxon>Fungi</taxon>
        <taxon>Dikarya</taxon>
        <taxon>Basidiomycota</taxon>
        <taxon>Ustilaginomycotina</taxon>
        <taxon>Malasseziomycetes</taxon>
        <taxon>Malasseziales</taxon>
        <taxon>Malasseziaceae</taxon>
        <taxon>Malassezia</taxon>
    </lineage>
</organism>
<evidence type="ECO:0000256" key="10">
    <source>
        <dbReference type="ARBA" id="ARBA00022838"/>
    </source>
</evidence>
<sequence length="214" mass="23027">MADIQQSLSTFNESFAAFLYGIKMNAFCVEWPEAPTDAHFQAWAARPAHPATRARTPSHSTRSNDAAADDTYVTELDADEPRARAPADTGARTSRPSRRAPTRPAAEPAPRAAPNASLSSSRSQAPRAKAGSSSAPPARPRVPPAVLKRRTAFADDIIDTMPLEYRQGDPAYEVAADLAQAPDRPLGKVNKALIALLAANHVVRVSNHRHPVRP</sequence>
<reference evidence="16" key="1">
    <citation type="submission" date="2023-03" db="EMBL/GenBank/DDBJ databases">
        <title>Mating type loci evolution in Malassezia.</title>
        <authorList>
            <person name="Coelho M.A."/>
        </authorList>
    </citation>
    <scope>NUCLEOTIDE SEQUENCE</scope>
    <source>
        <strain evidence="16">CBS 12830</strain>
    </source>
</reference>
<keyword evidence="11" id="KW-0206">Cytoskeleton</keyword>
<dbReference type="PANTHER" id="PTHR28113:SF1">
    <property type="entry name" value="DASH COMPLEX SUBUNIT DAM1"/>
    <property type="match status" value="1"/>
</dbReference>
<evidence type="ECO:0000256" key="5">
    <source>
        <dbReference type="ARBA" id="ARBA00020497"/>
    </source>
</evidence>
<keyword evidence="6" id="KW-0158">Chromosome</keyword>
<evidence type="ECO:0000313" key="16">
    <source>
        <dbReference type="EMBL" id="WFD24621.1"/>
    </source>
</evidence>
<evidence type="ECO:0000313" key="17">
    <source>
        <dbReference type="Proteomes" id="UP001214415"/>
    </source>
</evidence>
<dbReference type="PANTHER" id="PTHR28113">
    <property type="entry name" value="DASH COMPLEX SUBUNIT DAM1"/>
    <property type="match status" value="1"/>
</dbReference>
<keyword evidence="8" id="KW-0493">Microtubule</keyword>
<dbReference type="GO" id="GO:1990758">
    <property type="term" value="P:mitotic sister chromatid biorientation"/>
    <property type="evidence" value="ECO:0007669"/>
    <property type="project" value="TreeGrafter"/>
</dbReference>
<evidence type="ECO:0000256" key="7">
    <source>
        <dbReference type="ARBA" id="ARBA00022490"/>
    </source>
</evidence>
<comment type="similarity">
    <text evidence="4">Belongs to the DASH complex DAM1 family.</text>
</comment>
<dbReference type="GO" id="GO:1990537">
    <property type="term" value="C:mitotic spindle polar microtubule"/>
    <property type="evidence" value="ECO:0007669"/>
    <property type="project" value="TreeGrafter"/>
</dbReference>
<evidence type="ECO:0000256" key="1">
    <source>
        <dbReference type="ARBA" id="ARBA00004123"/>
    </source>
</evidence>
<dbReference type="Proteomes" id="UP001214415">
    <property type="component" value="Chromosome 7"/>
</dbReference>
<evidence type="ECO:0000256" key="11">
    <source>
        <dbReference type="ARBA" id="ARBA00023212"/>
    </source>
</evidence>
<proteinExistence type="inferred from homology"/>
<feature type="compositionally biased region" description="Low complexity" evidence="15">
    <location>
        <begin position="102"/>
        <end position="114"/>
    </location>
</feature>
<evidence type="ECO:0000256" key="4">
    <source>
        <dbReference type="ARBA" id="ARBA00010073"/>
    </source>
</evidence>
<protein>
    <recommendedName>
        <fullName evidence="5">DASH complex subunit DAM1</fullName>
    </recommendedName>
    <alternativeName>
        <fullName evidence="14">Outer kinetochore protein DAM1</fullName>
    </alternativeName>
</protein>
<name>A0AAF0J055_9BASI</name>
<keyword evidence="12" id="KW-0539">Nucleus</keyword>
<evidence type="ECO:0000256" key="14">
    <source>
        <dbReference type="ARBA" id="ARBA00030453"/>
    </source>
</evidence>
<feature type="compositionally biased region" description="Low complexity" evidence="15">
    <location>
        <begin position="125"/>
        <end position="136"/>
    </location>
</feature>
<evidence type="ECO:0000256" key="9">
    <source>
        <dbReference type="ARBA" id="ARBA00022829"/>
    </source>
</evidence>
<dbReference type="GO" id="GO:0044732">
    <property type="term" value="C:mitotic spindle pole body"/>
    <property type="evidence" value="ECO:0007669"/>
    <property type="project" value="TreeGrafter"/>
</dbReference>
<dbReference type="Pfam" id="PF08653">
    <property type="entry name" value="DASH_Dam1"/>
    <property type="match status" value="1"/>
</dbReference>
<keyword evidence="10" id="KW-0995">Kinetochore</keyword>
<evidence type="ECO:0000256" key="8">
    <source>
        <dbReference type="ARBA" id="ARBA00022701"/>
    </source>
</evidence>
<evidence type="ECO:0000256" key="6">
    <source>
        <dbReference type="ARBA" id="ARBA00022454"/>
    </source>
</evidence>
<keyword evidence="7" id="KW-0963">Cytoplasm</keyword>
<feature type="region of interest" description="Disordered" evidence="15">
    <location>
        <begin position="49"/>
        <end position="145"/>
    </location>
</feature>
<evidence type="ECO:0000256" key="12">
    <source>
        <dbReference type="ARBA" id="ARBA00023242"/>
    </source>
</evidence>
<evidence type="ECO:0000256" key="13">
    <source>
        <dbReference type="ARBA" id="ARBA00023328"/>
    </source>
</evidence>
<accession>A0AAF0J055</accession>
<dbReference type="GO" id="GO:0042729">
    <property type="term" value="C:DASH complex"/>
    <property type="evidence" value="ECO:0007669"/>
    <property type="project" value="InterPro"/>
</dbReference>
<evidence type="ECO:0000256" key="15">
    <source>
        <dbReference type="SAM" id="MobiDB-lite"/>
    </source>
</evidence>
<dbReference type="AlphaFoldDB" id="A0AAF0J055"/>
<evidence type="ECO:0000256" key="2">
    <source>
        <dbReference type="ARBA" id="ARBA00004186"/>
    </source>
</evidence>
<keyword evidence="9" id="KW-0159">Chromosome partition</keyword>
<gene>
    <name evidence="16" type="primary">DAM1</name>
    <name evidence="16" type="ORF">MEQU1_003324</name>
</gene>
<keyword evidence="13" id="KW-0137">Centromere</keyword>
<comment type="subcellular location">
    <subcellularLocation>
        <location evidence="3">Chromosome</location>
        <location evidence="3">Centromere</location>
        <location evidence="3">Kinetochore</location>
    </subcellularLocation>
    <subcellularLocation>
        <location evidence="2">Cytoplasm</location>
        <location evidence="2">Cytoskeleton</location>
        <location evidence="2">Spindle</location>
    </subcellularLocation>
    <subcellularLocation>
        <location evidence="1">Nucleus</location>
    </subcellularLocation>
</comment>
<dbReference type="InterPro" id="IPR013962">
    <property type="entry name" value="DASH_Dam1"/>
</dbReference>
<evidence type="ECO:0000256" key="3">
    <source>
        <dbReference type="ARBA" id="ARBA00004629"/>
    </source>
</evidence>